<comment type="caution">
    <text evidence="1">The sequence shown here is derived from an EMBL/GenBank/DDBJ whole genome shotgun (WGS) entry which is preliminary data.</text>
</comment>
<protein>
    <submittedName>
        <fullName evidence="1">Uncharacterized protein</fullName>
    </submittedName>
</protein>
<keyword evidence="2" id="KW-1185">Reference proteome</keyword>
<evidence type="ECO:0000313" key="2">
    <source>
        <dbReference type="Proteomes" id="UP001143856"/>
    </source>
</evidence>
<sequence length="215" mass="22531">MLVLSVGRLDGRVIACFADDHALILYVYVPHHDDPQADDSVVTYYVSSYRMRRARYFLCLPPSRNPLPSLDIDWLAALHLCTTTIPAIRGLPRPTPTAYPLFGQGETLLPWSRFVSEMNKFAIGDTPHWCRVCGVSTGMCASAATGSGSSDAGSAVQAPNSSPISVPVAGVIGALVTLAVVLGAQALIYVLSGMALVKKSTLAAQASAAAAGGKA</sequence>
<organism evidence="1 2">
    <name type="scientific">Xylaria curta</name>
    <dbReference type="NCBI Taxonomy" id="42375"/>
    <lineage>
        <taxon>Eukaryota</taxon>
        <taxon>Fungi</taxon>
        <taxon>Dikarya</taxon>
        <taxon>Ascomycota</taxon>
        <taxon>Pezizomycotina</taxon>
        <taxon>Sordariomycetes</taxon>
        <taxon>Xylariomycetidae</taxon>
        <taxon>Xylariales</taxon>
        <taxon>Xylariaceae</taxon>
        <taxon>Xylaria</taxon>
    </lineage>
</organism>
<proteinExistence type="predicted"/>
<evidence type="ECO:0000313" key="1">
    <source>
        <dbReference type="EMBL" id="KAJ2972496.1"/>
    </source>
</evidence>
<name>A0ACC1N0X9_9PEZI</name>
<reference evidence="1" key="1">
    <citation type="submission" date="2022-10" db="EMBL/GenBank/DDBJ databases">
        <title>Genome Sequence of Xylaria curta.</title>
        <authorList>
            <person name="Buettner E."/>
        </authorList>
    </citation>
    <scope>NUCLEOTIDE SEQUENCE</scope>
    <source>
        <strain evidence="1">Babe10</strain>
    </source>
</reference>
<accession>A0ACC1N0X9</accession>
<dbReference type="Proteomes" id="UP001143856">
    <property type="component" value="Unassembled WGS sequence"/>
</dbReference>
<gene>
    <name evidence="1" type="ORF">NUW58_g9173</name>
</gene>
<dbReference type="EMBL" id="JAPDGR010003150">
    <property type="protein sequence ID" value="KAJ2972496.1"/>
    <property type="molecule type" value="Genomic_DNA"/>
</dbReference>